<evidence type="ECO:0000313" key="1">
    <source>
        <dbReference type="Proteomes" id="UP000050741"/>
    </source>
</evidence>
<protein>
    <submittedName>
        <fullName evidence="2">CHUR protein</fullName>
    </submittedName>
</protein>
<organism evidence="1 2">
    <name type="scientific">Globodera pallida</name>
    <name type="common">Potato cyst nematode worm</name>
    <name type="synonym">Heterodera pallida</name>
    <dbReference type="NCBI Taxonomy" id="36090"/>
    <lineage>
        <taxon>Eukaryota</taxon>
        <taxon>Metazoa</taxon>
        <taxon>Ecdysozoa</taxon>
        <taxon>Nematoda</taxon>
        <taxon>Chromadorea</taxon>
        <taxon>Rhabditida</taxon>
        <taxon>Tylenchina</taxon>
        <taxon>Tylenchomorpha</taxon>
        <taxon>Tylenchoidea</taxon>
        <taxon>Heteroderidae</taxon>
        <taxon>Heteroderinae</taxon>
        <taxon>Globodera</taxon>
    </lineage>
</organism>
<dbReference type="AlphaFoldDB" id="A0A183CTT7"/>
<sequence length="42" mass="4697">MELRAHPMQHCGHHAVLVYFVCGACGKENRHTYELTEVGKGS</sequence>
<name>A0A183CTT7_GLOPA</name>
<reference evidence="1" key="2">
    <citation type="submission" date="2014-05" db="EMBL/GenBank/DDBJ databases">
        <title>The genome and life-stage specific transcriptomes of Globodera pallida elucidate key aspects of plant parasitism by a cyst nematode.</title>
        <authorList>
            <person name="Cotton J.A."/>
            <person name="Lilley C.J."/>
            <person name="Jones L.M."/>
            <person name="Kikuchi T."/>
            <person name="Reid A.J."/>
            <person name="Thorpe P."/>
            <person name="Tsai I.J."/>
            <person name="Beasley H."/>
            <person name="Blok V."/>
            <person name="Cock P.J.A."/>
            <person name="Van den Akker S.E."/>
            <person name="Holroyd N."/>
            <person name="Hunt M."/>
            <person name="Mantelin S."/>
            <person name="Naghra H."/>
            <person name="Pain A."/>
            <person name="Palomares-Rius J.E."/>
            <person name="Zarowiecki M."/>
            <person name="Berriman M."/>
            <person name="Jones J.T."/>
            <person name="Urwin P.E."/>
        </authorList>
    </citation>
    <scope>NUCLEOTIDE SEQUENCE [LARGE SCALE GENOMIC DNA]</scope>
    <source>
        <strain evidence="1">Lindley</strain>
    </source>
</reference>
<keyword evidence="1" id="KW-1185">Reference proteome</keyword>
<evidence type="ECO:0000313" key="2">
    <source>
        <dbReference type="WBParaSite" id="GPLIN_001629500"/>
    </source>
</evidence>
<dbReference type="WBParaSite" id="GPLIN_001629500">
    <property type="protein sequence ID" value="GPLIN_001629500"/>
    <property type="gene ID" value="GPLIN_001629500"/>
</dbReference>
<reference evidence="2" key="3">
    <citation type="submission" date="2016-06" db="UniProtKB">
        <authorList>
            <consortium name="WormBaseParasite"/>
        </authorList>
    </citation>
    <scope>IDENTIFICATION</scope>
</reference>
<proteinExistence type="predicted"/>
<accession>A0A183CTT7</accession>
<reference evidence="1" key="1">
    <citation type="submission" date="2013-12" db="EMBL/GenBank/DDBJ databases">
        <authorList>
            <person name="Aslett M."/>
        </authorList>
    </citation>
    <scope>NUCLEOTIDE SEQUENCE [LARGE SCALE GENOMIC DNA]</scope>
    <source>
        <strain evidence="1">Lindley</strain>
    </source>
</reference>
<dbReference type="Proteomes" id="UP000050741">
    <property type="component" value="Unassembled WGS sequence"/>
</dbReference>